<dbReference type="InterPro" id="IPR016036">
    <property type="entry name" value="Malonyl_transacylase_ACP-bd"/>
</dbReference>
<dbReference type="SUPFAM" id="SSF52151">
    <property type="entry name" value="FabD/lysophospholipase-like"/>
    <property type="match status" value="1"/>
</dbReference>
<dbReference type="Gene3D" id="3.40.366.10">
    <property type="entry name" value="Malonyl-Coenzyme A Acyl Carrier Protein, domain 2"/>
    <property type="match status" value="1"/>
</dbReference>
<dbReference type="AlphaFoldDB" id="L8JSX0"/>
<evidence type="ECO:0000256" key="1">
    <source>
        <dbReference type="ARBA" id="ARBA00022679"/>
    </source>
</evidence>
<dbReference type="OrthoDB" id="9805460at2"/>
<dbReference type="GO" id="GO:0016740">
    <property type="term" value="F:transferase activity"/>
    <property type="evidence" value="ECO:0007669"/>
    <property type="project" value="UniProtKB-KW"/>
</dbReference>
<proteinExistence type="predicted"/>
<dbReference type="InterPro" id="IPR016035">
    <property type="entry name" value="Acyl_Trfase/lysoPLipase"/>
</dbReference>
<dbReference type="RefSeq" id="WP_009579380.1">
    <property type="nucleotide sequence ID" value="NZ_AMZN01000028.1"/>
</dbReference>
<evidence type="ECO:0000313" key="3">
    <source>
        <dbReference type="EMBL" id="ELR72071.1"/>
    </source>
</evidence>
<dbReference type="InterPro" id="IPR014043">
    <property type="entry name" value="Acyl_transferase_dom"/>
</dbReference>
<dbReference type="SMART" id="SM00827">
    <property type="entry name" value="PKS_AT"/>
    <property type="match status" value="1"/>
</dbReference>
<feature type="domain" description="Malonyl-CoA:ACP transacylase (MAT)" evidence="2">
    <location>
        <begin position="8"/>
        <end position="305"/>
    </location>
</feature>
<name>L8JSX0_9BACT</name>
<organism evidence="3 4">
    <name type="scientific">Fulvivirga imtechensis AK7</name>
    <dbReference type="NCBI Taxonomy" id="1237149"/>
    <lineage>
        <taxon>Bacteria</taxon>
        <taxon>Pseudomonadati</taxon>
        <taxon>Bacteroidota</taxon>
        <taxon>Cytophagia</taxon>
        <taxon>Cytophagales</taxon>
        <taxon>Fulvivirgaceae</taxon>
        <taxon>Fulvivirga</taxon>
    </lineage>
</organism>
<dbReference type="PANTHER" id="PTHR45681">
    <property type="entry name" value="POLYKETIDE SYNTHASE 44-RELATED"/>
    <property type="match status" value="1"/>
</dbReference>
<dbReference type="PANTHER" id="PTHR45681:SF6">
    <property type="entry name" value="POLYKETIDE SYNTHASE 37"/>
    <property type="match status" value="1"/>
</dbReference>
<dbReference type="EMBL" id="AMZN01000028">
    <property type="protein sequence ID" value="ELR72071.1"/>
    <property type="molecule type" value="Genomic_DNA"/>
</dbReference>
<keyword evidence="4" id="KW-1185">Reference proteome</keyword>
<comment type="caution">
    <text evidence="3">The sequence shown here is derived from an EMBL/GenBank/DDBJ whole genome shotgun (WGS) entry which is preliminary data.</text>
</comment>
<evidence type="ECO:0000313" key="4">
    <source>
        <dbReference type="Proteomes" id="UP000011135"/>
    </source>
</evidence>
<dbReference type="STRING" id="1237149.C900_01936"/>
<dbReference type="InterPro" id="IPR050444">
    <property type="entry name" value="Polyketide_Synthase"/>
</dbReference>
<reference evidence="3 4" key="1">
    <citation type="submission" date="2012-12" db="EMBL/GenBank/DDBJ databases">
        <title>Genome assembly of Fulvivirga imtechensis AK7.</title>
        <authorList>
            <person name="Nupur N."/>
            <person name="Khatri I."/>
            <person name="Kumar R."/>
            <person name="Subramanian S."/>
            <person name="Pinnaka A."/>
        </authorList>
    </citation>
    <scope>NUCLEOTIDE SEQUENCE [LARGE SCALE GENOMIC DNA]</scope>
    <source>
        <strain evidence="3 4">AK7</strain>
    </source>
</reference>
<dbReference type="PATRIC" id="fig|1237149.3.peg.1891"/>
<dbReference type="eggNOG" id="COG3321">
    <property type="taxonomic scope" value="Bacteria"/>
</dbReference>
<dbReference type="Pfam" id="PF00698">
    <property type="entry name" value="Acyl_transf_1"/>
    <property type="match status" value="1"/>
</dbReference>
<gene>
    <name evidence="3" type="ORF">C900_01936</name>
</gene>
<accession>L8JSX0</accession>
<dbReference type="SUPFAM" id="SSF55048">
    <property type="entry name" value="Probable ACP-binding domain of malonyl-CoA ACP transacylase"/>
    <property type="match status" value="1"/>
</dbReference>
<evidence type="ECO:0000259" key="2">
    <source>
        <dbReference type="SMART" id="SM00827"/>
    </source>
</evidence>
<protein>
    <submittedName>
        <fullName evidence="3">Malonyl CoA-acyl carrier protein transacylase</fullName>
    </submittedName>
</protein>
<sequence>MKKQVIFMFSGQGSQYYQMGKELYEGHAQFRYWMDHCNEMVSPMIQASLLDILYKGKGKSEPFDNILYTNPALLSIEYSLSKVLNEVGIQPDLLMGYSLGEIVASVVGGSISLEDGLQLVVDIARLAEDGTPPASMLAIMASKTIMTEFSELFHNCWLAGANFPAHFVVSGPPNAIQHLQQGLNKENITSQILPVRHGFHTALIDPIEEMCKQKVRKINPSTSEIPIISSLGAGVIDELNADYLWNAIRNPVNFEHTIEGLLQTGDYIFIDVGPSGTLATFVKYILSSDSGSISFPVLSPFGRDLTAIERLKDSLFSNAC</sequence>
<dbReference type="Proteomes" id="UP000011135">
    <property type="component" value="Unassembled WGS sequence"/>
</dbReference>
<keyword evidence="1" id="KW-0808">Transferase</keyword>
<dbReference type="InterPro" id="IPR001227">
    <property type="entry name" value="Ac_transferase_dom_sf"/>
</dbReference>